<proteinExistence type="predicted"/>
<gene>
    <name evidence="2" type="ORF">METZ01_LOCUS382297</name>
</gene>
<sequence>RNEALAYRNDIVPRAKGEAARMVQNAEAEREKQIKEADGQAQRFLAFYETYRQSKDITSQRLYLEALQEVLSKANKVILDENGEGGGVVPYLPLPEIQRRLNDGGNR</sequence>
<reference evidence="2" key="1">
    <citation type="submission" date="2018-05" db="EMBL/GenBank/DDBJ databases">
        <authorList>
            <person name="Lanie J.A."/>
            <person name="Ng W.-L."/>
            <person name="Kazmierczak K.M."/>
            <person name="Andrzejewski T.M."/>
            <person name="Davidsen T.M."/>
            <person name="Wayne K.J."/>
            <person name="Tettelin H."/>
            <person name="Glass J.I."/>
            <person name="Rusch D."/>
            <person name="Podicherti R."/>
            <person name="Tsui H.-C.T."/>
            <person name="Winkler M.E."/>
        </authorList>
    </citation>
    <scope>NUCLEOTIDE SEQUENCE</scope>
</reference>
<organism evidence="2">
    <name type="scientific">marine metagenome</name>
    <dbReference type="NCBI Taxonomy" id="408172"/>
    <lineage>
        <taxon>unclassified sequences</taxon>
        <taxon>metagenomes</taxon>
        <taxon>ecological metagenomes</taxon>
    </lineage>
</organism>
<protein>
    <recommendedName>
        <fullName evidence="3">Band 7 domain-containing protein</fullName>
    </recommendedName>
</protein>
<accession>A0A382U5C7</accession>
<feature type="coiled-coil region" evidence="1">
    <location>
        <begin position="16"/>
        <end position="43"/>
    </location>
</feature>
<dbReference type="EMBL" id="UINC01141605">
    <property type="protein sequence ID" value="SVD29443.1"/>
    <property type="molecule type" value="Genomic_DNA"/>
</dbReference>
<keyword evidence="1" id="KW-0175">Coiled coil</keyword>
<evidence type="ECO:0008006" key="3">
    <source>
        <dbReference type="Google" id="ProtNLM"/>
    </source>
</evidence>
<evidence type="ECO:0000256" key="1">
    <source>
        <dbReference type="SAM" id="Coils"/>
    </source>
</evidence>
<dbReference type="AlphaFoldDB" id="A0A382U5C7"/>
<evidence type="ECO:0000313" key="2">
    <source>
        <dbReference type="EMBL" id="SVD29443.1"/>
    </source>
</evidence>
<feature type="non-terminal residue" evidence="2">
    <location>
        <position position="1"/>
    </location>
</feature>
<name>A0A382U5C7_9ZZZZ</name>